<dbReference type="CDD" id="cd00093">
    <property type="entry name" value="HTH_XRE"/>
    <property type="match status" value="1"/>
</dbReference>
<name>A0A1H4MML8_PSEJE</name>
<evidence type="ECO:0000313" key="3">
    <source>
        <dbReference type="Proteomes" id="UP000198542"/>
    </source>
</evidence>
<keyword evidence="2" id="KW-0378">Hydrolase</keyword>
<evidence type="ECO:0000313" key="2">
    <source>
        <dbReference type="EMBL" id="SEB84311.1"/>
    </source>
</evidence>
<evidence type="ECO:0000259" key="1">
    <source>
        <dbReference type="PROSITE" id="PS50943"/>
    </source>
</evidence>
<dbReference type="Proteomes" id="UP000198542">
    <property type="component" value="Unassembled WGS sequence"/>
</dbReference>
<dbReference type="GO" id="GO:0004519">
    <property type="term" value="F:endonuclease activity"/>
    <property type="evidence" value="ECO:0007669"/>
    <property type="project" value="UniProtKB-KW"/>
</dbReference>
<keyword evidence="2" id="KW-0255">Endonuclease</keyword>
<gene>
    <name evidence="2" type="ORF">SAMN04490187_2179</name>
</gene>
<sequence length="1403" mass="155549">MWLGPTIASRIREVKSFAMRLYVTHRSVNHVYRWRAADIFCGTLLCVYMNWYKKMKATPKSIPYAEFGELLARLRMAAGFPKQQELATALGKTQQSVSRWEKGVARPRSSDIASLERLVGAKENELLIAAGYKTAKVDLRIETATSYDRPLPLSALHPDTFESFCASLLDRLYRPFGGKVNRYGGTGHKQHGIDIVATGSFGIYSFQCKRVNEFGPQKVHTAVAEQTYAADLKVLLLSSVASPMARDAMAVHVDWELWDREDITRKFHDLAMSDRLDLVDRYFSGQRLDLLGVDEPGPIQTAEVFFKPFLVSDRFFNHCWALVGRDAEVSQVVGYVKDESVLLTCLVGAPGFGKSRVLREVTKQITESTTLLVRFVSPTEDVKAHHLDKLRDSLGGVTLLVVDDAHEREDLGILLRYAAVPENRTRLLLSLRPYGKERLRLQAADVSLSGSLVKFVDLHQQTRNEAQALAESVLAECNGPLAAAAEIARATFTTPLVTVLAAQLVARDDVPMTLLGNSEEFQTYVLASLQDVIAVTLVSGQDVSKLRGVLRVIALLQPIIPDDPGLIKILSTVEGIEAPDASRLMRLLGDAGVLFKRGVRSRLAPDLLADEIIRSNYLDADHKANELVTSVFDLAGADHLKNLFVNLGRLDWRLREGKTDDSALLTSLSPKLCWGTKYNNPHVEAVEAVAYYQPRFALDFAKRLINEKHGESSAVCNMVRNAAYTYDHLQEACSLLWTAGRSDVRALNQQPSHGIRILTELATFELNKPIGYVREVVRFAFSLLERPISLSSAHTPFTILEGALGTEIESTSYNRVTLTITRHQLSLSAAKIVRDEVTEALLKYLREGPPRRAFLAAQTIAQALRGPMHGDSSDQEWTREHQGLLQKLQVVLREVYLPPVVLVRLAQSISWHAFYGGSETSGDARAIMALLNRDLKTRLMRALIDGWGSETWRRSQSLNREEHESDRVILTTELMAAFPDAGGLFDELNDCLQDIKSVALNGYGSPFLLVNHLLSSVPSLAAELLRRNNEGQVGHLAPNVGKALSVAVEAGYSELVMGYVGRSEGSTEVLAQLAEAYARFESSRSYTPQEVALFRRIFESNDADVLFAASNLARQVAAKNPALAVELICSANFEVNTAATHDMFMLIAGGTPIPKVDIDSRRGELLSKLVVMKALGDYWVQSFLASSIKEDPSAVVALVKARLVEAARRKDWSYKPLSKERNENCLSLMSIEAGPRLIRELLDWALNESADTRGTRGFGDAIAGLCGDYDELLLDLLLAWMSSGSQTHATLVARILRKSQPTFIYDHPKFIRDILNAAELIGEEALDAIRSSIEASVYSAVRGGVAGEPFPEDVRQEQHCVKMLEALSRVEPAFELYDGLLRRARDAIARQRKSKEALEDEDD</sequence>
<protein>
    <submittedName>
        <fullName evidence="2">Restriction endonuclease</fullName>
    </submittedName>
</protein>
<dbReference type="EMBL" id="FNTC01000002">
    <property type="protein sequence ID" value="SEB84311.1"/>
    <property type="molecule type" value="Genomic_DNA"/>
</dbReference>
<dbReference type="SUPFAM" id="SSF47413">
    <property type="entry name" value="lambda repressor-like DNA-binding domains"/>
    <property type="match status" value="1"/>
</dbReference>
<dbReference type="InterPro" id="IPR001387">
    <property type="entry name" value="Cro/C1-type_HTH"/>
</dbReference>
<dbReference type="SUPFAM" id="SSF52540">
    <property type="entry name" value="P-loop containing nucleoside triphosphate hydrolases"/>
    <property type="match status" value="1"/>
</dbReference>
<feature type="domain" description="HTH cro/C1-type" evidence="1">
    <location>
        <begin position="71"/>
        <end position="126"/>
    </location>
</feature>
<dbReference type="GO" id="GO:0003677">
    <property type="term" value="F:DNA binding"/>
    <property type="evidence" value="ECO:0007669"/>
    <property type="project" value="InterPro"/>
</dbReference>
<keyword evidence="2" id="KW-0540">Nuclease</keyword>
<proteinExistence type="predicted"/>
<dbReference type="Pfam" id="PF13560">
    <property type="entry name" value="HTH_31"/>
    <property type="match status" value="1"/>
</dbReference>
<organism evidence="2 3">
    <name type="scientific">Pseudomonas jessenii</name>
    <dbReference type="NCBI Taxonomy" id="77298"/>
    <lineage>
        <taxon>Bacteria</taxon>
        <taxon>Pseudomonadati</taxon>
        <taxon>Pseudomonadota</taxon>
        <taxon>Gammaproteobacteria</taxon>
        <taxon>Pseudomonadales</taxon>
        <taxon>Pseudomonadaceae</taxon>
        <taxon>Pseudomonas</taxon>
    </lineage>
</organism>
<dbReference type="PROSITE" id="PS50943">
    <property type="entry name" value="HTH_CROC1"/>
    <property type="match status" value="1"/>
</dbReference>
<dbReference type="InterPro" id="IPR010982">
    <property type="entry name" value="Lambda_DNA-bd_dom_sf"/>
</dbReference>
<reference evidence="3" key="1">
    <citation type="submission" date="2016-10" db="EMBL/GenBank/DDBJ databases">
        <authorList>
            <person name="Varghese N."/>
            <person name="Submissions S."/>
        </authorList>
    </citation>
    <scope>NUCLEOTIDE SEQUENCE [LARGE SCALE GENOMIC DNA]</scope>
    <source>
        <strain evidence="3">BS3660</strain>
    </source>
</reference>
<dbReference type="SMART" id="SM00530">
    <property type="entry name" value="HTH_XRE"/>
    <property type="match status" value="1"/>
</dbReference>
<accession>A0A1H4MML8</accession>
<keyword evidence="3" id="KW-1185">Reference proteome</keyword>
<dbReference type="Gene3D" id="1.10.260.40">
    <property type="entry name" value="lambda repressor-like DNA-binding domains"/>
    <property type="match status" value="1"/>
</dbReference>
<dbReference type="InterPro" id="IPR027417">
    <property type="entry name" value="P-loop_NTPase"/>
</dbReference>